<dbReference type="AlphaFoldDB" id="A0A9X1LIK1"/>
<evidence type="ECO:0000313" key="2">
    <source>
        <dbReference type="EMBL" id="MCB7481022.1"/>
    </source>
</evidence>
<dbReference type="Proteomes" id="UP001139414">
    <property type="component" value="Unassembled WGS sequence"/>
</dbReference>
<name>A0A9X1LIK1_9FLAO</name>
<evidence type="ECO:0000313" key="3">
    <source>
        <dbReference type="Proteomes" id="UP001139414"/>
    </source>
</evidence>
<dbReference type="EMBL" id="JAJBZG010000002">
    <property type="protein sequence ID" value="MCB7481022.1"/>
    <property type="molecule type" value="Genomic_DNA"/>
</dbReference>
<feature type="transmembrane region" description="Helical" evidence="1">
    <location>
        <begin position="20"/>
        <end position="41"/>
    </location>
</feature>
<gene>
    <name evidence="2" type="ORF">LGQ90_07080</name>
</gene>
<feature type="transmembrane region" description="Helical" evidence="1">
    <location>
        <begin position="68"/>
        <end position="87"/>
    </location>
</feature>
<feature type="transmembrane region" description="Helical" evidence="1">
    <location>
        <begin position="164"/>
        <end position="186"/>
    </location>
</feature>
<comment type="caution">
    <text evidence="2">The sequence shown here is derived from an EMBL/GenBank/DDBJ whole genome shotgun (WGS) entry which is preliminary data.</text>
</comment>
<proteinExistence type="predicted"/>
<keyword evidence="1" id="KW-0472">Membrane</keyword>
<reference evidence="2" key="1">
    <citation type="submission" date="2021-10" db="EMBL/GenBank/DDBJ databases">
        <title>Gramella sp. ASW11-100T, isolated from marine sediment.</title>
        <authorList>
            <person name="Xia C."/>
        </authorList>
    </citation>
    <scope>NUCLEOTIDE SEQUENCE</scope>
    <source>
        <strain evidence="2">ASW11-100</strain>
    </source>
</reference>
<keyword evidence="1" id="KW-0812">Transmembrane</keyword>
<organism evidence="2 3">
    <name type="scientific">Christiangramia sediminis</name>
    <dbReference type="NCBI Taxonomy" id="2881336"/>
    <lineage>
        <taxon>Bacteria</taxon>
        <taxon>Pseudomonadati</taxon>
        <taxon>Bacteroidota</taxon>
        <taxon>Flavobacteriia</taxon>
        <taxon>Flavobacteriales</taxon>
        <taxon>Flavobacteriaceae</taxon>
        <taxon>Christiangramia</taxon>
    </lineage>
</organism>
<sequence>MNLATRLDSFHQRVRCNQWLGYFTIFVRILLAYAFIFAGFVKVNGERFTSLSNNHPMGQYLEALFHTGYYYTFIGVVQMLAGILLLIPRTALIGAMLYFPLILNICILSYAVRFDGSLLTSPLMVMANLYLLGWDYHRLKYVLPFKRSAFKKMLPAKKNRSKKFAFKFLSGVFVITATAVGFIVLMNFKVIMPRNTIDDCEYQCPESSNETACISFCECIHEQGNSLNDCLEKFGKDFNK</sequence>
<keyword evidence="1" id="KW-1133">Transmembrane helix</keyword>
<protein>
    <submittedName>
        <fullName evidence="2">DoxX family protein</fullName>
    </submittedName>
</protein>
<feature type="transmembrane region" description="Helical" evidence="1">
    <location>
        <begin position="92"/>
        <end position="111"/>
    </location>
</feature>
<accession>A0A9X1LIK1</accession>
<dbReference type="RefSeq" id="WP_229339579.1">
    <property type="nucleotide sequence ID" value="NZ_JAJBZG010000002.1"/>
</dbReference>
<keyword evidence="3" id="KW-1185">Reference proteome</keyword>
<evidence type="ECO:0000256" key="1">
    <source>
        <dbReference type="SAM" id="Phobius"/>
    </source>
</evidence>